<dbReference type="Proteomes" id="UP001348805">
    <property type="component" value="Segment"/>
</dbReference>
<sequence length="176" mass="21050">MYIFQILSYFFKKVGDQEAIKEFIDQLFKIPKALRNLLGIVILLGVIYFSYSKIYTNEIQELRTEVKTVKDVVEDAVDKDDYADDIYYLLEVINIEEEINRHAYQTMQLELDLVYRFVSQYHPGDPMLLDIKAIKERNEYTYRFFGEKYKRAMERCNNSAKFKKIEVADSLEFKDK</sequence>
<dbReference type="EMBL" id="OR769219">
    <property type="protein sequence ID" value="WQJ51096.1"/>
    <property type="molecule type" value="Genomic_DNA"/>
</dbReference>
<name>A0ABZ0Z1V6_9CAUD</name>
<evidence type="ECO:0000313" key="2">
    <source>
        <dbReference type="Proteomes" id="UP001348805"/>
    </source>
</evidence>
<protein>
    <submittedName>
        <fullName evidence="1">Uncharacterized protein</fullName>
    </submittedName>
</protein>
<reference evidence="1 2" key="1">
    <citation type="submission" date="2023-11" db="EMBL/GenBank/DDBJ databases">
        <authorList>
            <person name="Cook R."/>
            <person name="Crisci M."/>
            <person name="Pye H."/>
            <person name="Adriaenssens E."/>
            <person name="Santini J."/>
        </authorList>
    </citation>
    <scope>NUCLEOTIDE SEQUENCE [LARGE SCALE GENOMIC DNA]</scope>
    <source>
        <strain evidence="1">Lak_Megaphage_RVC_AP3_GC26</strain>
    </source>
</reference>
<evidence type="ECO:0000313" key="1">
    <source>
        <dbReference type="EMBL" id="WQJ51096.1"/>
    </source>
</evidence>
<accession>A0ABZ0Z1V6</accession>
<keyword evidence="2" id="KW-1185">Reference proteome</keyword>
<organism evidence="1 2">
    <name type="scientific">phage Lak_Megaphage_RVC_AP3_GC26</name>
    <dbReference type="NCBI Taxonomy" id="3109225"/>
    <lineage>
        <taxon>Viruses</taxon>
        <taxon>Duplodnaviria</taxon>
        <taxon>Heunggongvirae</taxon>
        <taxon>Uroviricota</taxon>
        <taxon>Caudoviricetes</taxon>
        <taxon>Caudoviricetes code 15 clade</taxon>
    </lineage>
</organism>
<proteinExistence type="predicted"/>